<dbReference type="CDD" id="cd04623">
    <property type="entry name" value="CBS_pair_bac_euk"/>
    <property type="match status" value="1"/>
</dbReference>
<keyword evidence="5" id="KW-1185">Reference proteome</keyword>
<feature type="domain" description="CBS" evidence="3">
    <location>
        <begin position="75"/>
        <end position="131"/>
    </location>
</feature>
<proteinExistence type="predicted"/>
<dbReference type="InterPro" id="IPR046342">
    <property type="entry name" value="CBS_dom_sf"/>
</dbReference>
<dbReference type="RefSeq" id="WP_068153442.1">
    <property type="nucleotide sequence ID" value="NZ_JBHSCR010000003.1"/>
</dbReference>
<dbReference type="InterPro" id="IPR000644">
    <property type="entry name" value="CBS_dom"/>
</dbReference>
<evidence type="ECO:0000313" key="5">
    <source>
        <dbReference type="Proteomes" id="UP001595776"/>
    </source>
</evidence>
<dbReference type="InterPro" id="IPR051257">
    <property type="entry name" value="Diverse_CBS-Domain"/>
</dbReference>
<dbReference type="PROSITE" id="PS51371">
    <property type="entry name" value="CBS"/>
    <property type="match status" value="2"/>
</dbReference>
<dbReference type="InterPro" id="IPR044725">
    <property type="entry name" value="CBSX3_CBS_dom"/>
</dbReference>
<dbReference type="EMBL" id="JBHSCR010000003">
    <property type="protein sequence ID" value="MFC4347598.1"/>
    <property type="molecule type" value="Genomic_DNA"/>
</dbReference>
<feature type="domain" description="CBS" evidence="3">
    <location>
        <begin position="7"/>
        <end position="66"/>
    </location>
</feature>
<dbReference type="SMART" id="SM00116">
    <property type="entry name" value="CBS"/>
    <property type="match status" value="2"/>
</dbReference>
<protein>
    <submittedName>
        <fullName evidence="4">CBS domain-containing protein</fullName>
    </submittedName>
</protein>
<organism evidence="4 5">
    <name type="scientific">Kordiimonas lipolytica</name>
    <dbReference type="NCBI Taxonomy" id="1662421"/>
    <lineage>
        <taxon>Bacteria</taxon>
        <taxon>Pseudomonadati</taxon>
        <taxon>Pseudomonadota</taxon>
        <taxon>Alphaproteobacteria</taxon>
        <taxon>Kordiimonadales</taxon>
        <taxon>Kordiimonadaceae</taxon>
        <taxon>Kordiimonas</taxon>
    </lineage>
</organism>
<dbReference type="Pfam" id="PF00571">
    <property type="entry name" value="CBS"/>
    <property type="match status" value="2"/>
</dbReference>
<gene>
    <name evidence="4" type="ORF">ACFO5Q_07040</name>
</gene>
<name>A0ABV8U9V7_9PROT</name>
<evidence type="ECO:0000313" key="4">
    <source>
        <dbReference type="EMBL" id="MFC4347598.1"/>
    </source>
</evidence>
<sequence>MNVGQILSQKGNDIIALERGCTVMEVAKLLGERRIGAIPITDGDKICGIMSERDVVRGIAIRGGGVLADDVSTLMTKAVVTCSKDDTIYELMKMMTERRIRHVPVVDDGKLVGMMSIGDVVKHRMEQAAAENEALKDYIAQG</sequence>
<evidence type="ECO:0000256" key="1">
    <source>
        <dbReference type="ARBA" id="ARBA00023122"/>
    </source>
</evidence>
<comment type="caution">
    <text evidence="4">The sequence shown here is derived from an EMBL/GenBank/DDBJ whole genome shotgun (WGS) entry which is preliminary data.</text>
</comment>
<evidence type="ECO:0000259" key="3">
    <source>
        <dbReference type="PROSITE" id="PS51371"/>
    </source>
</evidence>
<accession>A0ABV8U9V7</accession>
<evidence type="ECO:0000256" key="2">
    <source>
        <dbReference type="PROSITE-ProRule" id="PRU00703"/>
    </source>
</evidence>
<reference evidence="5" key="1">
    <citation type="journal article" date="2019" name="Int. J. Syst. Evol. Microbiol.">
        <title>The Global Catalogue of Microorganisms (GCM) 10K type strain sequencing project: providing services to taxonomists for standard genome sequencing and annotation.</title>
        <authorList>
            <consortium name="The Broad Institute Genomics Platform"/>
            <consortium name="The Broad Institute Genome Sequencing Center for Infectious Disease"/>
            <person name="Wu L."/>
            <person name="Ma J."/>
        </authorList>
    </citation>
    <scope>NUCLEOTIDE SEQUENCE [LARGE SCALE GENOMIC DNA]</scope>
    <source>
        <strain evidence="5">CGMCC 1.15304</strain>
    </source>
</reference>
<dbReference type="Gene3D" id="3.10.580.10">
    <property type="entry name" value="CBS-domain"/>
    <property type="match status" value="1"/>
</dbReference>
<dbReference type="SUPFAM" id="SSF54631">
    <property type="entry name" value="CBS-domain pair"/>
    <property type="match status" value="1"/>
</dbReference>
<keyword evidence="1 2" id="KW-0129">CBS domain</keyword>
<dbReference type="PANTHER" id="PTHR43080">
    <property type="entry name" value="CBS DOMAIN-CONTAINING PROTEIN CBSX3, MITOCHONDRIAL"/>
    <property type="match status" value="1"/>
</dbReference>
<dbReference type="PANTHER" id="PTHR43080:SF2">
    <property type="entry name" value="CBS DOMAIN-CONTAINING PROTEIN"/>
    <property type="match status" value="1"/>
</dbReference>
<dbReference type="Proteomes" id="UP001595776">
    <property type="component" value="Unassembled WGS sequence"/>
</dbReference>